<dbReference type="InterPro" id="IPR012000">
    <property type="entry name" value="Thiamin_PyroP_enz_cen_dom"/>
</dbReference>
<dbReference type="Gene3D" id="3.40.50.970">
    <property type="match status" value="2"/>
</dbReference>
<evidence type="ECO:0000256" key="2">
    <source>
        <dbReference type="ARBA" id="ARBA00007812"/>
    </source>
</evidence>
<dbReference type="SUPFAM" id="SSF52467">
    <property type="entry name" value="DHS-like NAD/FAD-binding domain"/>
    <property type="match status" value="1"/>
</dbReference>
<dbReference type="CDD" id="cd00568">
    <property type="entry name" value="TPP_enzymes"/>
    <property type="match status" value="1"/>
</dbReference>
<dbReference type="Pfam" id="PF00205">
    <property type="entry name" value="TPP_enzyme_M"/>
    <property type="match status" value="1"/>
</dbReference>
<dbReference type="GO" id="GO:0000287">
    <property type="term" value="F:magnesium ion binding"/>
    <property type="evidence" value="ECO:0007669"/>
    <property type="project" value="InterPro"/>
</dbReference>
<dbReference type="PANTHER" id="PTHR18968">
    <property type="entry name" value="THIAMINE PYROPHOSPHATE ENZYMES"/>
    <property type="match status" value="1"/>
</dbReference>
<proteinExistence type="inferred from homology"/>
<dbReference type="InterPro" id="IPR029035">
    <property type="entry name" value="DHS-like_NAD/FAD-binding_dom"/>
</dbReference>
<name>A0A3S2XUB9_9ACTN</name>
<dbReference type="GO" id="GO:0005948">
    <property type="term" value="C:acetolactate synthase complex"/>
    <property type="evidence" value="ECO:0007669"/>
    <property type="project" value="TreeGrafter"/>
</dbReference>
<dbReference type="Pfam" id="PF02775">
    <property type="entry name" value="TPP_enzyme_C"/>
    <property type="match status" value="1"/>
</dbReference>
<dbReference type="PANTHER" id="PTHR18968:SF13">
    <property type="entry name" value="ACETOLACTATE SYNTHASE CATALYTIC SUBUNIT, MITOCHONDRIAL"/>
    <property type="match status" value="1"/>
</dbReference>
<comment type="caution">
    <text evidence="8">The sequence shown here is derived from an EMBL/GenBank/DDBJ whole genome shotgun (WGS) entry which is preliminary data.</text>
</comment>
<dbReference type="RefSeq" id="WP_127829482.1">
    <property type="nucleotide sequence ID" value="NZ_RZYA01000008.1"/>
</dbReference>
<dbReference type="InterPro" id="IPR000399">
    <property type="entry name" value="TPP-bd_CS"/>
</dbReference>
<dbReference type="Proteomes" id="UP000283128">
    <property type="component" value="Unassembled WGS sequence"/>
</dbReference>
<dbReference type="GO" id="GO:0050660">
    <property type="term" value="F:flavin adenine dinucleotide binding"/>
    <property type="evidence" value="ECO:0007669"/>
    <property type="project" value="TreeGrafter"/>
</dbReference>
<feature type="domain" description="Thiamine pyrophosphate enzyme central" evidence="5">
    <location>
        <begin position="184"/>
        <end position="316"/>
    </location>
</feature>
<evidence type="ECO:0000259" key="5">
    <source>
        <dbReference type="Pfam" id="PF00205"/>
    </source>
</evidence>
<dbReference type="InterPro" id="IPR011766">
    <property type="entry name" value="TPP_enzyme_TPP-bd"/>
</dbReference>
<comment type="cofactor">
    <cofactor evidence="1">
        <name>thiamine diphosphate</name>
        <dbReference type="ChEBI" id="CHEBI:58937"/>
    </cofactor>
</comment>
<dbReference type="GO" id="GO:0003984">
    <property type="term" value="F:acetolactate synthase activity"/>
    <property type="evidence" value="ECO:0007669"/>
    <property type="project" value="TreeGrafter"/>
</dbReference>
<dbReference type="GO" id="GO:0030976">
    <property type="term" value="F:thiamine pyrophosphate binding"/>
    <property type="evidence" value="ECO:0007669"/>
    <property type="project" value="InterPro"/>
</dbReference>
<evidence type="ECO:0000259" key="7">
    <source>
        <dbReference type="Pfam" id="PF02776"/>
    </source>
</evidence>
<dbReference type="GO" id="GO:0009097">
    <property type="term" value="P:isoleucine biosynthetic process"/>
    <property type="evidence" value="ECO:0007669"/>
    <property type="project" value="TreeGrafter"/>
</dbReference>
<evidence type="ECO:0000259" key="6">
    <source>
        <dbReference type="Pfam" id="PF02775"/>
    </source>
</evidence>
<protein>
    <submittedName>
        <fullName evidence="8">Thiamine pyrophosphate-binding protein</fullName>
    </submittedName>
</protein>
<evidence type="ECO:0000256" key="1">
    <source>
        <dbReference type="ARBA" id="ARBA00001964"/>
    </source>
</evidence>
<dbReference type="Gene3D" id="3.40.50.1220">
    <property type="entry name" value="TPP-binding domain"/>
    <property type="match status" value="1"/>
</dbReference>
<comment type="similarity">
    <text evidence="2 4">Belongs to the TPP enzyme family.</text>
</comment>
<keyword evidence="9" id="KW-1185">Reference proteome</keyword>
<feature type="domain" description="Thiamine pyrophosphate enzyme N-terminal TPP-binding" evidence="7">
    <location>
        <begin position="1"/>
        <end position="111"/>
    </location>
</feature>
<keyword evidence="3 4" id="KW-0786">Thiamine pyrophosphate</keyword>
<dbReference type="EMBL" id="RZYA01000008">
    <property type="protein sequence ID" value="RVU23198.1"/>
    <property type="molecule type" value="Genomic_DNA"/>
</dbReference>
<dbReference type="InterPro" id="IPR012001">
    <property type="entry name" value="Thiamin_PyroP_enz_TPP-bd_dom"/>
</dbReference>
<sequence length="532" mass="55452">MKLGAAVAKAFADHGVDTIFGLMGEGNLLIIDHFVHELGLNYVAAANEFGAVTMANGYAQAGGEVGVATVTQGPGLTNTITALRDAVSAGTPLVLLAGDTRDTENKQYIEQAEYIAPTGAGFIAVESRHSVLHDVANAFHRARRERRPIVLNVPVEIQHDDVLYRTPEGAAEVPPAVLDKDEMDAALGIISVARRPLVLAGHGAVLSGAGDSILALADRIGAPVATTLRAKELFRGDPRSIGICGSLAGPEGSTVIDRADCIIALGASLSKLTTERGALFRGKAVIECDADPARLGANLDVDAVIAGDAADVAQAIVGFLDLAGIAPTRFHEEAAGLLAGLRDDGYRDSSGDGVVDLRTALSVIDEVVPVDRTLAVDVGRFMEETVRRVHAPDARSYIYGASYGAVGIGMGTAIGASFARPARPTLLICGDGGFMMTGLTEFNTAVRYGRDLICVVLNDGCYGAEEVQFRDLGKNPDLTLFDWPGFEGVATALGGTGVTVTTLHELHAIKNAIAARSGPLLIDIRISPDGMI</sequence>
<gene>
    <name evidence="8" type="ORF">EOT10_19390</name>
</gene>
<organism evidence="8 9">
    <name type="scientific">Streptomyces antnestii</name>
    <dbReference type="NCBI Taxonomy" id="2494256"/>
    <lineage>
        <taxon>Bacteria</taxon>
        <taxon>Bacillati</taxon>
        <taxon>Actinomycetota</taxon>
        <taxon>Actinomycetes</taxon>
        <taxon>Kitasatosporales</taxon>
        <taxon>Streptomycetaceae</taxon>
        <taxon>Streptomyces</taxon>
    </lineage>
</organism>
<evidence type="ECO:0000256" key="3">
    <source>
        <dbReference type="ARBA" id="ARBA00023052"/>
    </source>
</evidence>
<dbReference type="Pfam" id="PF02776">
    <property type="entry name" value="TPP_enzyme_N"/>
    <property type="match status" value="1"/>
</dbReference>
<evidence type="ECO:0000313" key="9">
    <source>
        <dbReference type="Proteomes" id="UP000283128"/>
    </source>
</evidence>
<dbReference type="OrthoDB" id="3203527at2"/>
<evidence type="ECO:0000313" key="8">
    <source>
        <dbReference type="EMBL" id="RVU23198.1"/>
    </source>
</evidence>
<dbReference type="PROSITE" id="PS00187">
    <property type="entry name" value="TPP_ENZYMES"/>
    <property type="match status" value="1"/>
</dbReference>
<dbReference type="CDD" id="cd07035">
    <property type="entry name" value="TPP_PYR_POX_like"/>
    <property type="match status" value="1"/>
</dbReference>
<dbReference type="SUPFAM" id="SSF52518">
    <property type="entry name" value="Thiamin diphosphate-binding fold (THDP-binding)"/>
    <property type="match status" value="2"/>
</dbReference>
<accession>A0A3S2XUB9</accession>
<reference evidence="8 9" key="1">
    <citation type="submission" date="2019-01" db="EMBL/GenBank/DDBJ databases">
        <title>Genome sequences of Streptomyces and Rhizobium isolates collected from root and soil.</title>
        <authorList>
            <person name="Chhettri S."/>
            <person name="Sevigny J.L."/>
            <person name="Sen A."/>
            <person name="Ennis N."/>
            <person name="Tisa L."/>
        </authorList>
    </citation>
    <scope>NUCLEOTIDE SEQUENCE [LARGE SCALE GENOMIC DNA]</scope>
    <source>
        <strain evidence="8 9">San01</strain>
    </source>
</reference>
<dbReference type="GO" id="GO:0009099">
    <property type="term" value="P:L-valine biosynthetic process"/>
    <property type="evidence" value="ECO:0007669"/>
    <property type="project" value="TreeGrafter"/>
</dbReference>
<dbReference type="InterPro" id="IPR045229">
    <property type="entry name" value="TPP_enz"/>
</dbReference>
<feature type="domain" description="Thiamine pyrophosphate enzyme TPP-binding" evidence="6">
    <location>
        <begin position="377"/>
        <end position="524"/>
    </location>
</feature>
<dbReference type="InterPro" id="IPR029061">
    <property type="entry name" value="THDP-binding"/>
</dbReference>
<dbReference type="AlphaFoldDB" id="A0A3S2XUB9"/>
<evidence type="ECO:0000256" key="4">
    <source>
        <dbReference type="RuleBase" id="RU362132"/>
    </source>
</evidence>